<organism evidence="4 5">
    <name type="scientific">Streptomyces alkaliphilus</name>
    <dbReference type="NCBI Taxonomy" id="1472722"/>
    <lineage>
        <taxon>Bacteria</taxon>
        <taxon>Bacillati</taxon>
        <taxon>Actinomycetota</taxon>
        <taxon>Actinomycetes</taxon>
        <taxon>Kitasatosporales</taxon>
        <taxon>Streptomycetaceae</taxon>
        <taxon>Streptomyces</taxon>
    </lineage>
</organism>
<comment type="caution">
    <text evidence="4">The sequence shown here is derived from an EMBL/GenBank/DDBJ whole genome shotgun (WGS) entry which is preliminary data.</text>
</comment>
<dbReference type="InterPro" id="IPR016181">
    <property type="entry name" value="Acyl_CoA_acyltransferase"/>
</dbReference>
<sequence>MKTLDSVEPLRLNRGYLAIRPAHEREAAKIAALWSDAARWLDGRGYDQWQYPPNMSRIHDSIVHGTAYIAEMEDGVVGTITLDGAADPEFWHANDFPLSALYIHRMIVSEVARGRQVGSSMLDWASARAERAGVKFVRLDAWKRNYALQDYYRSNGFTHVRTIDLPHRNSGALFQREAGTFLNAGPSVVDLEFPTHTASGAPIEGRRGAIY</sequence>
<dbReference type="PROSITE" id="PS51186">
    <property type="entry name" value="GNAT"/>
    <property type="match status" value="1"/>
</dbReference>
<evidence type="ECO:0000313" key="4">
    <source>
        <dbReference type="EMBL" id="MBB0245055.1"/>
    </source>
</evidence>
<dbReference type="PANTHER" id="PTHR43877">
    <property type="entry name" value="AMINOALKYLPHOSPHONATE N-ACETYLTRANSFERASE-RELATED-RELATED"/>
    <property type="match status" value="1"/>
</dbReference>
<dbReference type="Pfam" id="PF13508">
    <property type="entry name" value="Acetyltransf_7"/>
    <property type="match status" value="1"/>
</dbReference>
<keyword evidence="1 4" id="KW-0808">Transferase</keyword>
<evidence type="ECO:0000256" key="1">
    <source>
        <dbReference type="ARBA" id="ARBA00022679"/>
    </source>
</evidence>
<evidence type="ECO:0000313" key="5">
    <source>
        <dbReference type="Proteomes" id="UP000538929"/>
    </source>
</evidence>
<dbReference type="EMBL" id="VKHT01000379">
    <property type="protein sequence ID" value="MBB0245055.1"/>
    <property type="molecule type" value="Genomic_DNA"/>
</dbReference>
<protein>
    <submittedName>
        <fullName evidence="4">GNAT family N-acetyltransferase</fullName>
    </submittedName>
</protein>
<evidence type="ECO:0000256" key="2">
    <source>
        <dbReference type="ARBA" id="ARBA00023315"/>
    </source>
</evidence>
<keyword evidence="5" id="KW-1185">Reference proteome</keyword>
<dbReference type="InterPro" id="IPR000182">
    <property type="entry name" value="GNAT_dom"/>
</dbReference>
<proteinExistence type="predicted"/>
<dbReference type="CDD" id="cd04301">
    <property type="entry name" value="NAT_SF"/>
    <property type="match status" value="1"/>
</dbReference>
<reference evidence="5" key="1">
    <citation type="submission" date="2019-10" db="EMBL/GenBank/DDBJ databases">
        <title>Streptomyces sp. nov., a novel actinobacterium isolated from alkaline environment.</title>
        <authorList>
            <person name="Golinska P."/>
        </authorList>
    </citation>
    <scope>NUCLEOTIDE SEQUENCE [LARGE SCALE GENOMIC DNA]</scope>
    <source>
        <strain evidence="5">DSM 42118</strain>
    </source>
</reference>
<feature type="domain" description="N-acetyltransferase" evidence="3">
    <location>
        <begin position="17"/>
        <end position="179"/>
    </location>
</feature>
<name>A0A7W3TEI1_9ACTN</name>
<dbReference type="Proteomes" id="UP000538929">
    <property type="component" value="Unassembled WGS sequence"/>
</dbReference>
<evidence type="ECO:0000259" key="3">
    <source>
        <dbReference type="PROSITE" id="PS51186"/>
    </source>
</evidence>
<dbReference type="GO" id="GO:0016747">
    <property type="term" value="F:acyltransferase activity, transferring groups other than amino-acyl groups"/>
    <property type="evidence" value="ECO:0007669"/>
    <property type="project" value="InterPro"/>
</dbReference>
<dbReference type="InterPro" id="IPR050832">
    <property type="entry name" value="Bact_Acetyltransf"/>
</dbReference>
<gene>
    <name evidence="4" type="ORF">FNQ90_13285</name>
</gene>
<dbReference type="SUPFAM" id="SSF55729">
    <property type="entry name" value="Acyl-CoA N-acyltransferases (Nat)"/>
    <property type="match status" value="1"/>
</dbReference>
<accession>A0A7W3TEI1</accession>
<dbReference type="Gene3D" id="3.40.630.30">
    <property type="match status" value="1"/>
</dbReference>
<keyword evidence="2" id="KW-0012">Acyltransferase</keyword>
<dbReference type="AlphaFoldDB" id="A0A7W3TEI1"/>